<dbReference type="InterPro" id="IPR002016">
    <property type="entry name" value="Haem_peroxidase"/>
</dbReference>
<dbReference type="PANTHER" id="PTHR30555">
    <property type="entry name" value="HYDROPEROXIDASE I, BIFUNCTIONAL CATALASE-PEROXIDASE"/>
    <property type="match status" value="1"/>
</dbReference>
<dbReference type="PROSITE" id="PS00436">
    <property type="entry name" value="PEROXIDASE_2"/>
    <property type="match status" value="1"/>
</dbReference>
<keyword evidence="2 8" id="KW-0349">Heme</keyword>
<evidence type="ECO:0000256" key="6">
    <source>
        <dbReference type="ARBA" id="ARBA00023324"/>
    </source>
</evidence>
<dbReference type="PRINTS" id="PR00460">
    <property type="entry name" value="BPEROXIDASE"/>
</dbReference>
<dbReference type="EC" id="1.11.1.21" evidence="8 9"/>
<dbReference type="FunFam" id="1.10.420.10:FF:000002">
    <property type="entry name" value="Catalase-peroxidase"/>
    <property type="match status" value="1"/>
</dbReference>
<protein>
    <recommendedName>
        <fullName evidence="8 9">Catalase-peroxidase</fullName>
        <shortName evidence="8">CP</shortName>
        <ecNumber evidence="8 9">1.11.1.21</ecNumber>
    </recommendedName>
    <alternativeName>
        <fullName evidence="8">Peroxidase/catalase</fullName>
    </alternativeName>
</protein>
<evidence type="ECO:0000256" key="5">
    <source>
        <dbReference type="ARBA" id="ARBA00023004"/>
    </source>
</evidence>
<comment type="catalytic activity">
    <reaction evidence="8 9">
        <text>H2O2 + AH2 = A + 2 H2O</text>
        <dbReference type="Rhea" id="RHEA:30275"/>
        <dbReference type="ChEBI" id="CHEBI:13193"/>
        <dbReference type="ChEBI" id="CHEBI:15377"/>
        <dbReference type="ChEBI" id="CHEBI:16240"/>
        <dbReference type="ChEBI" id="CHEBI:17499"/>
        <dbReference type="EC" id="1.11.1.21"/>
    </reaction>
</comment>
<dbReference type="Gene3D" id="1.10.420.10">
    <property type="entry name" value="Peroxidase, domain 2"/>
    <property type="match status" value="2"/>
</dbReference>
<evidence type="ECO:0000256" key="7">
    <source>
        <dbReference type="ARBA" id="ARBA00049145"/>
    </source>
</evidence>
<comment type="cofactor">
    <cofactor evidence="8">
        <name>heme b</name>
        <dbReference type="ChEBI" id="CHEBI:60344"/>
    </cofactor>
    <text evidence="8">Binds 1 heme b (iron(II)-protoporphyrin IX) group per dimer.</text>
</comment>
<sequence>MNVEAKCPVGNHMGGNAVLFEMTNRIWWPNQLDISVLHLNPPAGDPMEPNYDYAAEFKTLDLAAVKADLTALMTDSQEWWPADFGHYGPLFIRMAWHAAGTYRIGDGRGGAGSGQQRFAPLNSWPDNANLDKARHLLWPIKQKYGRKLSWADLLVLAGNVALESMGFKTAGFGGGRVDVWEPERDTDWGREREWLGDERYTGERDLAHPLAAVQMGLIYVNPEGPNGNPDPLKAAHDIRETFARMAMNDEETVALIAGGHTFGKTHGAADPNEHVGPEPEGAGIEEQGLGWRNSYGSGNAGDTITSGLEVTWTQEPTKWGNLFFKNLFEHEWELTKSPAGANQWVAKDSQADIPDAHDASKKHRPTMLTTDLALRFDPEYEKISRRFHEDNDAFAHAFAEAWYKLTHRDSGNHARLLGPEVPAEPRIWQDPLPAAGAPLSDADAQALKTKILESGLTVPQLVKTAWASASTWRQTDKRGGANGARIALAPQKDWAVNEPAELATVLAKLNELRGSVSLADAIVLGGNAAVEAAAKKAGHDVTVPFTPGRVDATAEQTDADSFEPLEPKIDGFRNYAGEASPYSPEELLVDRAHLLGLSAPEMTVLLGGLRVLGANHGDSQLGVFTDRKGTLSNDFFKNLLKSGFEGKWEPSDEDGVFVAKNRKTGAAGLTGTRVDLIFGSNSQLRALSEAYATEDAGQAFASAFAKAWGKVMEADRF</sequence>
<dbReference type="FunFam" id="1.10.520.10:FF:000002">
    <property type="entry name" value="Catalase-peroxidase"/>
    <property type="match status" value="1"/>
</dbReference>
<feature type="site" description="Transition state stabilizer" evidence="8">
    <location>
        <position position="93"/>
    </location>
</feature>
<dbReference type="InterPro" id="IPR010255">
    <property type="entry name" value="Haem_peroxidase_sf"/>
</dbReference>
<keyword evidence="12" id="KW-1185">Reference proteome</keyword>
<keyword evidence="1 8" id="KW-0575">Peroxidase</keyword>
<dbReference type="Proteomes" id="UP000570166">
    <property type="component" value="Unassembled WGS sequence"/>
</dbReference>
<evidence type="ECO:0000256" key="1">
    <source>
        <dbReference type="ARBA" id="ARBA00022559"/>
    </source>
</evidence>
<keyword evidence="4 8" id="KW-0560">Oxidoreductase</keyword>
<evidence type="ECO:0000256" key="8">
    <source>
        <dbReference type="HAMAP-Rule" id="MF_01961"/>
    </source>
</evidence>
<dbReference type="Pfam" id="PF00141">
    <property type="entry name" value="peroxidase"/>
    <property type="match status" value="2"/>
</dbReference>
<dbReference type="Gene3D" id="1.10.520.10">
    <property type="match status" value="2"/>
</dbReference>
<comment type="similarity">
    <text evidence="8 9">Belongs to the peroxidase family. Peroxidase/catalase subfamily.</text>
</comment>
<dbReference type="GO" id="GO:0042744">
    <property type="term" value="P:hydrogen peroxide catabolic process"/>
    <property type="evidence" value="ECO:0007669"/>
    <property type="project" value="UniProtKB-KW"/>
</dbReference>
<evidence type="ECO:0000256" key="9">
    <source>
        <dbReference type="RuleBase" id="RU003451"/>
    </source>
</evidence>
<keyword evidence="6 8" id="KW-0376">Hydrogen peroxide</keyword>
<dbReference type="PRINTS" id="PR00458">
    <property type="entry name" value="PEROXIDASE"/>
</dbReference>
<dbReference type="GO" id="GO:0046872">
    <property type="term" value="F:metal ion binding"/>
    <property type="evidence" value="ECO:0007669"/>
    <property type="project" value="UniProtKB-KW"/>
</dbReference>
<keyword evidence="5 8" id="KW-0408">Iron</keyword>
<dbReference type="NCBIfam" id="TIGR00198">
    <property type="entry name" value="cat_per_HPI"/>
    <property type="match status" value="1"/>
</dbReference>
<reference evidence="11 12" key="1">
    <citation type="submission" date="2020-07" db="EMBL/GenBank/DDBJ databases">
        <authorList>
            <person name="Sun Q."/>
        </authorList>
    </citation>
    <scope>NUCLEOTIDE SEQUENCE [LARGE SCALE GENOMIC DNA]</scope>
    <source>
        <strain evidence="11 12">CGMCC 1.13654</strain>
    </source>
</reference>
<dbReference type="SUPFAM" id="SSF48113">
    <property type="entry name" value="Heme-dependent peroxidases"/>
    <property type="match status" value="2"/>
</dbReference>
<comment type="PTM">
    <text evidence="8">Formation of the three residue Trp-Tyr-Met cross-link is important for the catalase, but not the peroxidase activity of the enzyme.</text>
</comment>
<keyword evidence="3 8" id="KW-0479">Metal-binding</keyword>
<comment type="subunit">
    <text evidence="8">Homodimer or homotetramer.</text>
</comment>
<comment type="caution">
    <text evidence="8">Lacks conserved residue(s) required for the propagation of feature annotation.</text>
</comment>
<feature type="active site" description="Proton acceptor" evidence="8">
    <location>
        <position position="97"/>
    </location>
</feature>
<comment type="caution">
    <text evidence="11">The sequence shown here is derived from an EMBL/GenBank/DDBJ whole genome shotgun (WGS) entry which is preliminary data.</text>
</comment>
<evidence type="ECO:0000256" key="4">
    <source>
        <dbReference type="ARBA" id="ARBA00023002"/>
    </source>
</evidence>
<comment type="function">
    <text evidence="8">Bifunctional enzyme with both catalase and broad-spectrum peroxidase activity.</text>
</comment>
<dbReference type="HAMAP" id="MF_01961">
    <property type="entry name" value="Catal_peroxid"/>
    <property type="match status" value="1"/>
</dbReference>
<evidence type="ECO:0000313" key="12">
    <source>
        <dbReference type="Proteomes" id="UP000570166"/>
    </source>
</evidence>
<feature type="binding site" description="axial binding residue" evidence="8">
    <location>
        <position position="260"/>
    </location>
    <ligand>
        <name>heme b</name>
        <dbReference type="ChEBI" id="CHEBI:60344"/>
    </ligand>
    <ligandPart>
        <name>Fe</name>
        <dbReference type="ChEBI" id="CHEBI:18248"/>
    </ligandPart>
</feature>
<dbReference type="NCBIfam" id="NF011635">
    <property type="entry name" value="PRK15061.1"/>
    <property type="match status" value="1"/>
</dbReference>
<dbReference type="InterPro" id="IPR019794">
    <property type="entry name" value="Peroxidases_AS"/>
</dbReference>
<accession>A0A838L3J3</accession>
<dbReference type="GO" id="GO:0070301">
    <property type="term" value="P:cellular response to hydrogen peroxide"/>
    <property type="evidence" value="ECO:0007669"/>
    <property type="project" value="TreeGrafter"/>
</dbReference>
<comment type="catalytic activity">
    <reaction evidence="7 8 9">
        <text>2 H2O2 = O2 + 2 H2O</text>
        <dbReference type="Rhea" id="RHEA:20309"/>
        <dbReference type="ChEBI" id="CHEBI:15377"/>
        <dbReference type="ChEBI" id="CHEBI:15379"/>
        <dbReference type="ChEBI" id="CHEBI:16240"/>
        <dbReference type="EC" id="1.11.1.21"/>
    </reaction>
</comment>
<dbReference type="InterPro" id="IPR000763">
    <property type="entry name" value="Catalase_peroxidase"/>
</dbReference>
<evidence type="ECO:0000259" key="10">
    <source>
        <dbReference type="PROSITE" id="PS50873"/>
    </source>
</evidence>
<organism evidence="11 12">
    <name type="scientific">Sphingomonas chungangi</name>
    <dbReference type="NCBI Taxonomy" id="2683589"/>
    <lineage>
        <taxon>Bacteria</taxon>
        <taxon>Pseudomonadati</taxon>
        <taxon>Pseudomonadota</taxon>
        <taxon>Alphaproteobacteria</taxon>
        <taxon>Sphingomonadales</taxon>
        <taxon>Sphingomonadaceae</taxon>
        <taxon>Sphingomonas</taxon>
    </lineage>
</organism>
<dbReference type="PROSITE" id="PS50873">
    <property type="entry name" value="PEROXIDASE_4"/>
    <property type="match status" value="1"/>
</dbReference>
<dbReference type="RefSeq" id="WP_160366395.1">
    <property type="nucleotide sequence ID" value="NZ_JACEIB010000002.1"/>
</dbReference>
<evidence type="ECO:0000256" key="2">
    <source>
        <dbReference type="ARBA" id="ARBA00022617"/>
    </source>
</evidence>
<proteinExistence type="inferred from homology"/>
<dbReference type="PANTHER" id="PTHR30555:SF0">
    <property type="entry name" value="CATALASE-PEROXIDASE"/>
    <property type="match status" value="1"/>
</dbReference>
<dbReference type="InterPro" id="IPR019793">
    <property type="entry name" value="Peroxidases_heam-ligand_BS"/>
</dbReference>
<name>A0A838L3J3_9SPHN</name>
<dbReference type="AlphaFoldDB" id="A0A838L3J3"/>
<dbReference type="CDD" id="cd00649">
    <property type="entry name" value="catalase_peroxidase_1"/>
    <property type="match status" value="1"/>
</dbReference>
<gene>
    <name evidence="8 11" type="primary">katG</name>
    <name evidence="11" type="ORF">HZF05_04025</name>
</gene>
<dbReference type="EMBL" id="JACEIB010000002">
    <property type="protein sequence ID" value="MBA2933255.1"/>
    <property type="molecule type" value="Genomic_DNA"/>
</dbReference>
<feature type="cross-link" description="Tryptophyl-tyrosyl-methioninium (Tyr-Met) (with Trp-96)" evidence="8">
    <location>
        <begin position="219"/>
        <end position="245"/>
    </location>
</feature>
<evidence type="ECO:0000313" key="11">
    <source>
        <dbReference type="EMBL" id="MBA2933255.1"/>
    </source>
</evidence>
<dbReference type="GO" id="GO:0004096">
    <property type="term" value="F:catalase activity"/>
    <property type="evidence" value="ECO:0007669"/>
    <property type="project" value="UniProtKB-UniRule"/>
</dbReference>
<dbReference type="PROSITE" id="PS00435">
    <property type="entry name" value="PEROXIDASE_1"/>
    <property type="match status" value="1"/>
</dbReference>
<dbReference type="GO" id="GO:0020037">
    <property type="term" value="F:heme binding"/>
    <property type="evidence" value="ECO:0007669"/>
    <property type="project" value="InterPro"/>
</dbReference>
<evidence type="ECO:0000256" key="3">
    <source>
        <dbReference type="ARBA" id="ARBA00022723"/>
    </source>
</evidence>
<feature type="domain" description="Plant heme peroxidase family profile" evidence="10">
    <location>
        <begin position="130"/>
        <end position="426"/>
    </location>
</feature>
<dbReference type="GO" id="GO:0005829">
    <property type="term" value="C:cytosol"/>
    <property type="evidence" value="ECO:0007669"/>
    <property type="project" value="TreeGrafter"/>
</dbReference>